<proteinExistence type="predicted"/>
<evidence type="ECO:0000313" key="3">
    <source>
        <dbReference type="Proteomes" id="UP001196413"/>
    </source>
</evidence>
<feature type="domain" description="BTB" evidence="1">
    <location>
        <begin position="215"/>
        <end position="286"/>
    </location>
</feature>
<dbReference type="CDD" id="cd18186">
    <property type="entry name" value="BTB_POZ_ZBTB_KLHL-like"/>
    <property type="match status" value="1"/>
</dbReference>
<accession>A0AAD5N619</accession>
<dbReference type="Gene3D" id="3.30.710.10">
    <property type="entry name" value="Potassium Channel Kv1.1, Chain A"/>
    <property type="match status" value="1"/>
</dbReference>
<dbReference type="Proteomes" id="UP001196413">
    <property type="component" value="Unassembled WGS sequence"/>
</dbReference>
<dbReference type="SMART" id="SM00225">
    <property type="entry name" value="BTB"/>
    <property type="match status" value="1"/>
</dbReference>
<comment type="caution">
    <text evidence="2">The sequence shown here is derived from an EMBL/GenBank/DDBJ whole genome shotgun (WGS) entry which is preliminary data.</text>
</comment>
<dbReference type="AlphaFoldDB" id="A0AAD5N619"/>
<dbReference type="Gene3D" id="2.60.210.10">
    <property type="entry name" value="Apoptosis, Tumor Necrosis Factor Receptor Associated Protein 2, Chain A"/>
    <property type="match status" value="1"/>
</dbReference>
<organism evidence="2 3">
    <name type="scientific">Parelaphostrongylus tenuis</name>
    <name type="common">Meningeal worm</name>
    <dbReference type="NCBI Taxonomy" id="148309"/>
    <lineage>
        <taxon>Eukaryota</taxon>
        <taxon>Metazoa</taxon>
        <taxon>Ecdysozoa</taxon>
        <taxon>Nematoda</taxon>
        <taxon>Chromadorea</taxon>
        <taxon>Rhabditida</taxon>
        <taxon>Rhabditina</taxon>
        <taxon>Rhabditomorpha</taxon>
        <taxon>Strongyloidea</taxon>
        <taxon>Metastrongylidae</taxon>
        <taxon>Parelaphostrongylus</taxon>
    </lineage>
</organism>
<evidence type="ECO:0000313" key="2">
    <source>
        <dbReference type="EMBL" id="KAJ1360919.1"/>
    </source>
</evidence>
<protein>
    <submittedName>
        <fullName evidence="2">BTB/POZ domain</fullName>
    </submittedName>
</protein>
<dbReference type="InterPro" id="IPR000210">
    <property type="entry name" value="BTB/POZ_dom"/>
</dbReference>
<keyword evidence="3" id="KW-1185">Reference proteome</keyword>
<dbReference type="PROSITE" id="PS50097">
    <property type="entry name" value="BTB"/>
    <property type="match status" value="1"/>
</dbReference>
<dbReference type="PANTHER" id="PTHR24413">
    <property type="entry name" value="SPECKLE-TYPE POZ PROTEIN"/>
    <property type="match status" value="1"/>
</dbReference>
<reference evidence="2" key="1">
    <citation type="submission" date="2021-06" db="EMBL/GenBank/DDBJ databases">
        <title>Parelaphostrongylus tenuis whole genome reference sequence.</title>
        <authorList>
            <person name="Garwood T.J."/>
            <person name="Larsen P.A."/>
            <person name="Fountain-Jones N.M."/>
            <person name="Garbe J.R."/>
            <person name="Macchietto M.G."/>
            <person name="Kania S.A."/>
            <person name="Gerhold R.W."/>
            <person name="Richards J.E."/>
            <person name="Wolf T.M."/>
        </authorList>
    </citation>
    <scope>NUCLEOTIDE SEQUENCE</scope>
    <source>
        <strain evidence="2">MNPRO001-30</strain>
        <tissue evidence="2">Meninges</tissue>
    </source>
</reference>
<dbReference type="SUPFAM" id="SSF49599">
    <property type="entry name" value="TRAF domain-like"/>
    <property type="match status" value="1"/>
</dbReference>
<name>A0AAD5N619_PARTN</name>
<sequence length="386" mass="43409">MSGGDFCAPAAQHFQLGSASPLTSSCVSNVEPHVLTQTWKVNNFSLLLKLAPPKFCLRSNILSCSSMPGVNWQLCLYPGLKLFDNVNTVSVLMRMFATPPREEVVIKAECCLLLLGDNDEIKFSNVKIVLFHARPPRNEYLWGCRDIPEHTVRQCMRSDHSLVIKCSISFLPDASSIPCRQLLPSDMVTVEMTKVSYLYVKNELAKMLSAENSDADLSLVAEFGGEREVFAVHKFKLITHSAVFRAMLGYNTKESKTNTITMEGFSIAAVKNMLIFIYSGSVCLGNLELEEVFHVMLLADKYIIPALKSICEQELIARVRPTNVAECVELADFCRANVLYECCLSLMKENRHAVFNTESWLALKERNPTFSMGIMERMMKRSRLCD</sequence>
<dbReference type="SUPFAM" id="SSF54695">
    <property type="entry name" value="POZ domain"/>
    <property type="match status" value="1"/>
</dbReference>
<dbReference type="InterPro" id="IPR011333">
    <property type="entry name" value="SKP1/BTB/POZ_sf"/>
</dbReference>
<gene>
    <name evidence="2" type="primary">BATH-40_3</name>
    <name evidence="2" type="ORF">KIN20_020040</name>
</gene>
<dbReference type="CDD" id="cd14733">
    <property type="entry name" value="BACK"/>
    <property type="match status" value="1"/>
</dbReference>
<dbReference type="Gene3D" id="1.25.40.420">
    <property type="match status" value="1"/>
</dbReference>
<dbReference type="InterPro" id="IPR008974">
    <property type="entry name" value="TRAF-like"/>
</dbReference>
<evidence type="ECO:0000259" key="1">
    <source>
        <dbReference type="PROSITE" id="PS50097"/>
    </source>
</evidence>
<dbReference type="Pfam" id="PF00651">
    <property type="entry name" value="BTB"/>
    <property type="match status" value="1"/>
</dbReference>
<dbReference type="EMBL" id="JAHQIW010004036">
    <property type="protein sequence ID" value="KAJ1360919.1"/>
    <property type="molecule type" value="Genomic_DNA"/>
</dbReference>